<dbReference type="SUPFAM" id="SSF69917">
    <property type="entry name" value="OMPT-like"/>
    <property type="match status" value="1"/>
</dbReference>
<feature type="domain" description="Outer membrane protein beta-barrel" evidence="7">
    <location>
        <begin position="349"/>
        <end position="545"/>
    </location>
</feature>
<evidence type="ECO:0000256" key="3">
    <source>
        <dbReference type="ARBA" id="ARBA00023136"/>
    </source>
</evidence>
<keyword evidence="9" id="KW-1185">Reference proteome</keyword>
<evidence type="ECO:0000259" key="7">
    <source>
        <dbReference type="Pfam" id="PF13505"/>
    </source>
</evidence>
<dbReference type="InterPro" id="IPR053724">
    <property type="entry name" value="OMP_A26_sf"/>
</dbReference>
<dbReference type="PANTHER" id="PTHR34001">
    <property type="entry name" value="BLL7405 PROTEIN"/>
    <property type="match status" value="1"/>
</dbReference>
<dbReference type="InterPro" id="IPR036709">
    <property type="entry name" value="Autotransporte_beta_dom_sf"/>
</dbReference>
<dbReference type="Pfam" id="PF13505">
    <property type="entry name" value="OMP_b-brl"/>
    <property type="match status" value="1"/>
</dbReference>
<feature type="chain" id="PRO_5011964116" description="Outer membrane protein beta-barrel domain-containing protein" evidence="6">
    <location>
        <begin position="43"/>
        <end position="610"/>
    </location>
</feature>
<protein>
    <recommendedName>
        <fullName evidence="7">Outer membrane protein beta-barrel domain-containing protein</fullName>
    </recommendedName>
</protein>
<dbReference type="InterPro" id="IPR051692">
    <property type="entry name" value="OMP-like"/>
</dbReference>
<name>A0A1W6MUP5_9HYPH</name>
<dbReference type="KEGG" id="mbry:B1812_09915"/>
<evidence type="ECO:0000313" key="8">
    <source>
        <dbReference type="EMBL" id="ARN81338.1"/>
    </source>
</evidence>
<feature type="region of interest" description="Disordered" evidence="5">
    <location>
        <begin position="138"/>
        <end position="158"/>
    </location>
</feature>
<organism evidence="8 9">
    <name type="scientific">Methylocystis bryophila</name>
    <dbReference type="NCBI Taxonomy" id="655015"/>
    <lineage>
        <taxon>Bacteria</taxon>
        <taxon>Pseudomonadati</taxon>
        <taxon>Pseudomonadota</taxon>
        <taxon>Alphaproteobacteria</taxon>
        <taxon>Hyphomicrobiales</taxon>
        <taxon>Methylocystaceae</taxon>
        <taxon>Methylocystis</taxon>
    </lineage>
</organism>
<dbReference type="AlphaFoldDB" id="A0A1W6MUP5"/>
<dbReference type="GO" id="GO:0009279">
    <property type="term" value="C:cell outer membrane"/>
    <property type="evidence" value="ECO:0007669"/>
    <property type="project" value="UniProtKB-SubCell"/>
</dbReference>
<sequence length="610" mass="65251">MKMPASNLPFAPAALAPNLRKSGFCSLLLASALVCASPSAQAADLALPALKDAPVFKAPLPFELEFGARYFYSTGYYRGDLFDAEQTAAKVSRLTYGNLDAHAAESFFRLDHETGLFLKGYLGGGSIVGGHLSDEDFPPHVHDEGEASPYSKTVDPQSGGSLQYGSIDAGFNLLRTSQFRVGPFVGYHYFRERMNSFGCVQVAFDPETCLLHPTPSTLDVLDEDARWHSLRLGLSGRVVVMPGLNFDAEVAWAHNWLKGADYHNLRPEIWGARDDGDGNGFQAEALLSYDLTRALSVGVGGRYWYFDGGSGLTHWERTPKGGAPAPQRAVSERYGMFVQTAYKLGGAEAAAAPFGGFSAPRTAAEDWAGFYLGPNVGYGTGASTAYFAPITPGAFDLAAAGNAPGSQSFSSAGFVGGGQLGYNYPLSRNALLGVETDFDYAHIGGSQGYDYFGHNVSSMQRAQWLGTTRLRLGWLPGAGALMLYATGGLAYGGVTASAGVQDGSQYMYGQMSSASLGWALGGGAELAVAPNVTLRVEYLHVDLGKRAFVMRDYGASSAEEAEDEEEQEEELQHATAFHVRTRAQSNLVRLGVTYHLDLFNPETAPVLASY</sequence>
<dbReference type="GO" id="GO:0004190">
    <property type="term" value="F:aspartic-type endopeptidase activity"/>
    <property type="evidence" value="ECO:0007669"/>
    <property type="project" value="InterPro"/>
</dbReference>
<dbReference type="OrthoDB" id="7591823at2"/>
<evidence type="ECO:0000256" key="4">
    <source>
        <dbReference type="ARBA" id="ARBA00023237"/>
    </source>
</evidence>
<dbReference type="InterPro" id="IPR020080">
    <property type="entry name" value="OM_adhesin/peptidase_omptin"/>
</dbReference>
<dbReference type="Proteomes" id="UP000193978">
    <property type="component" value="Chromosome"/>
</dbReference>
<dbReference type="RefSeq" id="WP_085771435.1">
    <property type="nucleotide sequence ID" value="NZ_AP027149.1"/>
</dbReference>
<evidence type="ECO:0000256" key="1">
    <source>
        <dbReference type="ARBA" id="ARBA00004442"/>
    </source>
</evidence>
<evidence type="ECO:0000313" key="9">
    <source>
        <dbReference type="Proteomes" id="UP000193978"/>
    </source>
</evidence>
<evidence type="ECO:0000256" key="6">
    <source>
        <dbReference type="SAM" id="SignalP"/>
    </source>
</evidence>
<dbReference type="InterPro" id="IPR027385">
    <property type="entry name" value="Beta-barrel_OMP"/>
</dbReference>
<dbReference type="STRING" id="655015.B1812_09915"/>
<evidence type="ECO:0000256" key="5">
    <source>
        <dbReference type="SAM" id="MobiDB-lite"/>
    </source>
</evidence>
<keyword evidence="3" id="KW-0472">Membrane</keyword>
<dbReference type="SUPFAM" id="SSF103515">
    <property type="entry name" value="Autotransporter"/>
    <property type="match status" value="1"/>
</dbReference>
<proteinExistence type="predicted"/>
<keyword evidence="4" id="KW-0998">Cell outer membrane</keyword>
<comment type="subcellular location">
    <subcellularLocation>
        <location evidence="1">Cell outer membrane</location>
    </subcellularLocation>
</comment>
<dbReference type="Gene3D" id="2.40.160.20">
    <property type="match status" value="1"/>
</dbReference>
<feature type="signal peptide" evidence="6">
    <location>
        <begin position="1"/>
        <end position="42"/>
    </location>
</feature>
<accession>A0A1W6MUP5</accession>
<evidence type="ECO:0000256" key="2">
    <source>
        <dbReference type="ARBA" id="ARBA00022729"/>
    </source>
</evidence>
<reference evidence="8 9" key="1">
    <citation type="submission" date="2017-02" db="EMBL/GenBank/DDBJ databases">
        <authorList>
            <person name="Peterson S.W."/>
        </authorList>
    </citation>
    <scope>NUCLEOTIDE SEQUENCE [LARGE SCALE GENOMIC DNA]</scope>
    <source>
        <strain evidence="8 9">S285</strain>
    </source>
</reference>
<dbReference type="EMBL" id="CP019948">
    <property type="protein sequence ID" value="ARN81338.1"/>
    <property type="molecule type" value="Genomic_DNA"/>
</dbReference>
<dbReference type="PANTHER" id="PTHR34001:SF3">
    <property type="entry name" value="BLL7405 PROTEIN"/>
    <property type="match status" value="1"/>
</dbReference>
<gene>
    <name evidence="8" type="ORF">B1812_09915</name>
</gene>
<dbReference type="Gene3D" id="2.40.128.90">
    <property type="entry name" value="OMPT-like"/>
    <property type="match status" value="1"/>
</dbReference>
<keyword evidence="2 6" id="KW-0732">Signal</keyword>